<evidence type="ECO:0000313" key="1">
    <source>
        <dbReference type="EMBL" id="KAL3421560.1"/>
    </source>
</evidence>
<proteinExistence type="predicted"/>
<organism evidence="1 2">
    <name type="scientific">Phlyctema vagabunda</name>
    <dbReference type="NCBI Taxonomy" id="108571"/>
    <lineage>
        <taxon>Eukaryota</taxon>
        <taxon>Fungi</taxon>
        <taxon>Dikarya</taxon>
        <taxon>Ascomycota</taxon>
        <taxon>Pezizomycotina</taxon>
        <taxon>Leotiomycetes</taxon>
        <taxon>Helotiales</taxon>
        <taxon>Dermateaceae</taxon>
        <taxon>Phlyctema</taxon>
    </lineage>
</organism>
<comment type="caution">
    <text evidence="1">The sequence shown here is derived from an EMBL/GenBank/DDBJ whole genome shotgun (WGS) entry which is preliminary data.</text>
</comment>
<dbReference type="EMBL" id="JBFCZG010000006">
    <property type="protein sequence ID" value="KAL3421560.1"/>
    <property type="molecule type" value="Genomic_DNA"/>
</dbReference>
<keyword evidence="2" id="KW-1185">Reference proteome</keyword>
<gene>
    <name evidence="1" type="ORF">PVAG01_08006</name>
</gene>
<dbReference type="InterPro" id="IPR029058">
    <property type="entry name" value="AB_hydrolase_fold"/>
</dbReference>
<accession>A0ABR4PE05</accession>
<dbReference type="SUPFAM" id="SSF53474">
    <property type="entry name" value="alpha/beta-Hydrolases"/>
    <property type="match status" value="1"/>
</dbReference>
<name>A0ABR4PE05_9HELO</name>
<protein>
    <submittedName>
        <fullName evidence="1">Phb depolymerase family esterase</fullName>
    </submittedName>
</protein>
<dbReference type="Proteomes" id="UP001629113">
    <property type="component" value="Unassembled WGS sequence"/>
</dbReference>
<sequence length="88" mass="9565">MLIFHGTVDTTLYYANFGEELKQWSNVLGVSFNHNETNTPISGYTKMVYGDGSKLVGVSCYNVGHTPPVRVDDDLAWFGITGNSSGTA</sequence>
<reference evidence="1 2" key="1">
    <citation type="submission" date="2024-06" db="EMBL/GenBank/DDBJ databases">
        <title>Complete genome of Phlyctema vagabunda strain 19-DSS-EL-015.</title>
        <authorList>
            <person name="Fiorenzani C."/>
        </authorList>
    </citation>
    <scope>NUCLEOTIDE SEQUENCE [LARGE SCALE GENOMIC DNA]</scope>
    <source>
        <strain evidence="1 2">19-DSS-EL-015</strain>
    </source>
</reference>
<evidence type="ECO:0000313" key="2">
    <source>
        <dbReference type="Proteomes" id="UP001629113"/>
    </source>
</evidence>